<feature type="transmembrane region" description="Helical" evidence="1">
    <location>
        <begin position="78"/>
        <end position="98"/>
    </location>
</feature>
<dbReference type="PANTHER" id="PTHR38592:SF3">
    <property type="entry name" value="BLL4819 PROTEIN"/>
    <property type="match status" value="1"/>
</dbReference>
<proteinExistence type="predicted"/>
<dbReference type="Pfam" id="PF10129">
    <property type="entry name" value="OpgC_C"/>
    <property type="match status" value="1"/>
</dbReference>
<name>A0ABY1Q9R6_9BURK</name>
<evidence type="ECO:0008006" key="4">
    <source>
        <dbReference type="Google" id="ProtNLM"/>
    </source>
</evidence>
<feature type="transmembrane region" description="Helical" evidence="1">
    <location>
        <begin position="36"/>
        <end position="57"/>
    </location>
</feature>
<feature type="transmembrane region" description="Helical" evidence="1">
    <location>
        <begin position="118"/>
        <end position="143"/>
    </location>
</feature>
<dbReference type="RefSeq" id="WP_283442760.1">
    <property type="nucleotide sequence ID" value="NZ_FXUL01000009.1"/>
</dbReference>
<accession>A0ABY1Q9R6</accession>
<feature type="transmembrane region" description="Helical" evidence="1">
    <location>
        <begin position="192"/>
        <end position="211"/>
    </location>
</feature>
<keyword evidence="1" id="KW-0472">Membrane</keyword>
<keyword evidence="1" id="KW-0812">Transmembrane</keyword>
<keyword evidence="3" id="KW-1185">Reference proteome</keyword>
<evidence type="ECO:0000313" key="3">
    <source>
        <dbReference type="Proteomes" id="UP001158049"/>
    </source>
</evidence>
<dbReference type="InterPro" id="IPR014550">
    <property type="entry name" value="UCP028704_OpgC"/>
</dbReference>
<feature type="transmembrane region" description="Helical" evidence="1">
    <location>
        <begin position="218"/>
        <end position="239"/>
    </location>
</feature>
<feature type="transmembrane region" description="Helical" evidence="1">
    <location>
        <begin position="259"/>
        <end position="278"/>
    </location>
</feature>
<dbReference type="Proteomes" id="UP001158049">
    <property type="component" value="Unassembled WGS sequence"/>
</dbReference>
<feature type="transmembrane region" description="Helical" evidence="1">
    <location>
        <begin position="155"/>
        <end position="172"/>
    </location>
</feature>
<feature type="transmembrane region" description="Helical" evidence="1">
    <location>
        <begin position="328"/>
        <end position="348"/>
    </location>
</feature>
<dbReference type="PANTHER" id="PTHR38592">
    <property type="entry name" value="BLL4819 PROTEIN"/>
    <property type="match status" value="1"/>
</dbReference>
<dbReference type="EMBL" id="FXUL01000009">
    <property type="protein sequence ID" value="SMP63496.1"/>
    <property type="molecule type" value="Genomic_DNA"/>
</dbReference>
<reference evidence="2 3" key="1">
    <citation type="submission" date="2017-05" db="EMBL/GenBank/DDBJ databases">
        <authorList>
            <person name="Varghese N."/>
            <person name="Submissions S."/>
        </authorList>
    </citation>
    <scope>NUCLEOTIDE SEQUENCE [LARGE SCALE GENOMIC DNA]</scope>
    <source>
        <strain evidence="2 3">DSM 26001</strain>
    </source>
</reference>
<gene>
    <name evidence="2" type="ORF">SAMN06295970_10984</name>
</gene>
<protein>
    <recommendedName>
        <fullName evidence="4">Acyltransferase</fullName>
    </recommendedName>
</protein>
<organism evidence="2 3">
    <name type="scientific">Noviherbaspirillum suwonense</name>
    <dbReference type="NCBI Taxonomy" id="1224511"/>
    <lineage>
        <taxon>Bacteria</taxon>
        <taxon>Pseudomonadati</taxon>
        <taxon>Pseudomonadota</taxon>
        <taxon>Betaproteobacteria</taxon>
        <taxon>Burkholderiales</taxon>
        <taxon>Oxalobacteraceae</taxon>
        <taxon>Noviherbaspirillum</taxon>
    </lineage>
</organism>
<keyword evidence="1" id="KW-1133">Transmembrane helix</keyword>
<feature type="transmembrane region" description="Helical" evidence="1">
    <location>
        <begin position="298"/>
        <end position="316"/>
    </location>
</feature>
<comment type="caution">
    <text evidence="2">The sequence shown here is derived from an EMBL/GenBank/DDBJ whole genome shotgun (WGS) entry which is preliminary data.</text>
</comment>
<sequence>MTTRDVRLDTFRGIFLVLMTVDHIGGKVTAFTYEPFGFVSAAAGFVMLSAYLYAYTASTKQPLGPSLWRQSLVRAAKLYRYHVLVFALLLLLILVSPLHRGYLAHQFLPGNIGPMASMLYGAVLLHQPTLMHLLPMYLIFTLLSPLVLLAFHRGLHLPVLVLSLSLWAWGQFYDPLEWLVAASGSGALAGDFNLLAWQVLWVSGLYIGFVHGVEKRTALFHSPMSFWLAGIAVVGFMLAKQDVLNMPGQMEFYVEKSDMRALRLANIFCQVVVFCKLVQFLPKDRGLPWLRFIGKYGLQVYCFHVLLVAFLEPVSWRIGMHFSYPAELAFMAAVVASLSIPALLYRAYELQVRRAGARTWPNRLRAVDGVARTLFKPRRKADATRPD</sequence>
<evidence type="ECO:0000313" key="2">
    <source>
        <dbReference type="EMBL" id="SMP63496.1"/>
    </source>
</evidence>
<evidence type="ECO:0000256" key="1">
    <source>
        <dbReference type="SAM" id="Phobius"/>
    </source>
</evidence>